<feature type="binding site" evidence="8">
    <location>
        <position position="170"/>
    </location>
    <ligand>
        <name>substrate</name>
    </ligand>
</feature>
<evidence type="ECO:0000256" key="6">
    <source>
        <dbReference type="ARBA" id="ARBA00022777"/>
    </source>
</evidence>
<dbReference type="UniPathway" id="UPA00098">
    <property type="reaction ID" value="UER00359"/>
</dbReference>
<dbReference type="FunFam" id="3.40.1160.10:FF:000018">
    <property type="entry name" value="Glutamate 5-kinase"/>
    <property type="match status" value="1"/>
</dbReference>
<dbReference type="SUPFAM" id="SSF88697">
    <property type="entry name" value="PUA domain-like"/>
    <property type="match status" value="1"/>
</dbReference>
<dbReference type="InterPro" id="IPR015947">
    <property type="entry name" value="PUA-like_sf"/>
</dbReference>
<feature type="region of interest" description="Disordered" evidence="9">
    <location>
        <begin position="1"/>
        <end position="31"/>
    </location>
</feature>
<dbReference type="InterPro" id="IPR036393">
    <property type="entry name" value="AceGlu_kinase-like_sf"/>
</dbReference>
<comment type="similarity">
    <text evidence="8">Belongs to the glutamate 5-kinase family.</text>
</comment>
<evidence type="ECO:0000256" key="5">
    <source>
        <dbReference type="ARBA" id="ARBA00022741"/>
    </source>
</evidence>
<sequence length="393" mass="41734">MTATSASQALTNQDPTSQNSAMTSASDAIQAPKPKHAPIVVVKIGSSLLTNNGRGLDRTAIYEWAKQIARLHQAGQQVLLVSSGAVAEGVVRMNLDERPKKLAALQACAAVGQMGLIETWWSALIQYGIQSSQLLLTHDDLANRNRYLNAANTLQQLLDWQVLPVINENDTVSVGQIKFGDNDSLGAMVAAMVKADLYIILTDQEGVFTDNPRHNPEATLIASERAMADYLFDIAGEGGKLGSGGMLTKIRAARLAAMGGCPTVIANGRVDDVITRIANGEAIGTRLTTNDADKIIAKKQWLAAHLRMAGRLVLDAGAVNAIVNHGKSLLLVGVRELQGDFAEGDVVECVDEQGVRVAVGQVSISAQAAHDALANQSAQNLIILHRDNMAVVV</sequence>
<reference evidence="11 12" key="1">
    <citation type="submission" date="2018-06" db="EMBL/GenBank/DDBJ databases">
        <authorList>
            <consortium name="Pathogen Informatics"/>
            <person name="Doyle S."/>
        </authorList>
    </citation>
    <scope>NUCLEOTIDE SEQUENCE [LARGE SCALE GENOMIC DNA]</scope>
    <source>
        <strain evidence="11 12">NCTC11091</strain>
    </source>
</reference>
<evidence type="ECO:0000256" key="7">
    <source>
        <dbReference type="ARBA" id="ARBA00022840"/>
    </source>
</evidence>
<keyword evidence="1 8" id="KW-0963">Cytoplasm</keyword>
<dbReference type="GO" id="GO:0055129">
    <property type="term" value="P:L-proline biosynthetic process"/>
    <property type="evidence" value="ECO:0007669"/>
    <property type="project" value="UniProtKB-UniRule"/>
</dbReference>
<dbReference type="InterPro" id="IPR041739">
    <property type="entry name" value="G5K_ProB"/>
</dbReference>
<name>A0A378Q463_9GAMM</name>
<comment type="pathway">
    <text evidence="8">Amino-acid biosynthesis; L-proline biosynthesis; L-glutamate 5-semialdehyde from L-glutamate: step 1/2.</text>
</comment>
<dbReference type="PROSITE" id="PS00902">
    <property type="entry name" value="GLUTAMATE_5_KINASE"/>
    <property type="match status" value="1"/>
</dbReference>
<keyword evidence="7 8" id="KW-0067">ATP-binding</keyword>
<evidence type="ECO:0000256" key="4">
    <source>
        <dbReference type="ARBA" id="ARBA00022679"/>
    </source>
</evidence>
<feature type="binding site" evidence="8">
    <location>
        <begin position="202"/>
        <end position="203"/>
    </location>
    <ligand>
        <name>ATP</name>
        <dbReference type="ChEBI" id="CHEBI:30616"/>
    </ligand>
</feature>
<feature type="domain" description="PUA" evidence="10">
    <location>
        <begin position="310"/>
        <end position="389"/>
    </location>
</feature>
<dbReference type="CDD" id="cd04242">
    <property type="entry name" value="AAK_G5K_ProB"/>
    <property type="match status" value="1"/>
</dbReference>
<dbReference type="Gene3D" id="2.30.130.10">
    <property type="entry name" value="PUA domain"/>
    <property type="match status" value="1"/>
</dbReference>
<dbReference type="SUPFAM" id="SSF53633">
    <property type="entry name" value="Carbamate kinase-like"/>
    <property type="match status" value="1"/>
</dbReference>
<dbReference type="PANTHER" id="PTHR43654:SF1">
    <property type="entry name" value="ISOPENTENYL PHOSPHATE KINASE"/>
    <property type="match status" value="1"/>
</dbReference>
<comment type="function">
    <text evidence="8">Catalyzes the transfer of a phosphate group to glutamate to form L-glutamate 5-phosphate.</text>
</comment>
<keyword evidence="2 8" id="KW-0028">Amino-acid biosynthesis</keyword>
<comment type="subcellular location">
    <subcellularLocation>
        <location evidence="8">Cytoplasm</location>
    </subcellularLocation>
</comment>
<protein>
    <recommendedName>
        <fullName evidence="8">Glutamate 5-kinase</fullName>
        <ecNumber evidence="8">2.7.2.11</ecNumber>
    </recommendedName>
    <alternativeName>
        <fullName evidence="8">Gamma-glutamyl kinase</fullName>
        <shortName evidence="8">GK</shortName>
    </alternativeName>
</protein>
<dbReference type="InterPro" id="IPR001057">
    <property type="entry name" value="Glu/AcGlu_kinase"/>
</dbReference>
<feature type="compositionally biased region" description="Polar residues" evidence="9">
    <location>
        <begin position="1"/>
        <end position="27"/>
    </location>
</feature>
<dbReference type="InterPro" id="IPR002478">
    <property type="entry name" value="PUA"/>
</dbReference>
<keyword evidence="6 8" id="KW-0418">Kinase</keyword>
<dbReference type="Pfam" id="PF00696">
    <property type="entry name" value="AA_kinase"/>
    <property type="match status" value="1"/>
</dbReference>
<evidence type="ECO:0000256" key="1">
    <source>
        <dbReference type="ARBA" id="ARBA00022490"/>
    </source>
</evidence>
<dbReference type="NCBIfam" id="TIGR01027">
    <property type="entry name" value="proB"/>
    <property type="match status" value="1"/>
</dbReference>
<dbReference type="GO" id="GO:0005829">
    <property type="term" value="C:cytosol"/>
    <property type="evidence" value="ECO:0007669"/>
    <property type="project" value="TreeGrafter"/>
</dbReference>
<dbReference type="Proteomes" id="UP000255193">
    <property type="component" value="Unassembled WGS sequence"/>
</dbReference>
<dbReference type="PIRSF" id="PIRSF000729">
    <property type="entry name" value="GK"/>
    <property type="match status" value="1"/>
</dbReference>
<evidence type="ECO:0000256" key="9">
    <source>
        <dbReference type="SAM" id="MobiDB-lite"/>
    </source>
</evidence>
<dbReference type="SMART" id="SM00359">
    <property type="entry name" value="PUA"/>
    <property type="match status" value="1"/>
</dbReference>
<dbReference type="GO" id="GO:0005524">
    <property type="term" value="F:ATP binding"/>
    <property type="evidence" value="ECO:0007669"/>
    <property type="project" value="UniProtKB-KW"/>
</dbReference>
<keyword evidence="3 8" id="KW-0641">Proline biosynthesis</keyword>
<evidence type="ECO:0000256" key="2">
    <source>
        <dbReference type="ARBA" id="ARBA00022605"/>
    </source>
</evidence>
<feature type="binding site" evidence="8">
    <location>
        <position position="83"/>
    </location>
    <ligand>
        <name>substrate</name>
    </ligand>
</feature>
<dbReference type="InterPro" id="IPR005715">
    <property type="entry name" value="Glu_5kinase/COase_Synthase"/>
</dbReference>
<dbReference type="EC" id="2.7.2.11" evidence="8"/>
<evidence type="ECO:0000256" key="3">
    <source>
        <dbReference type="ARBA" id="ARBA00022650"/>
    </source>
</evidence>
<dbReference type="GO" id="GO:0004349">
    <property type="term" value="F:glutamate 5-kinase activity"/>
    <property type="evidence" value="ECO:0007669"/>
    <property type="project" value="UniProtKB-UniRule"/>
</dbReference>
<dbReference type="InterPro" id="IPR036974">
    <property type="entry name" value="PUA_sf"/>
</dbReference>
<dbReference type="GO" id="GO:0003723">
    <property type="term" value="F:RNA binding"/>
    <property type="evidence" value="ECO:0007669"/>
    <property type="project" value="InterPro"/>
</dbReference>
<keyword evidence="5 8" id="KW-0547">Nucleotide-binding</keyword>
<dbReference type="PROSITE" id="PS50890">
    <property type="entry name" value="PUA"/>
    <property type="match status" value="1"/>
</dbReference>
<accession>A0A378Q463</accession>
<dbReference type="PRINTS" id="PR00474">
    <property type="entry name" value="GLU5KINASE"/>
</dbReference>
<proteinExistence type="inferred from homology"/>
<dbReference type="Gene3D" id="3.40.1160.10">
    <property type="entry name" value="Acetylglutamate kinase-like"/>
    <property type="match status" value="2"/>
</dbReference>
<feature type="binding site" evidence="8">
    <location>
        <position position="43"/>
    </location>
    <ligand>
        <name>ATP</name>
        <dbReference type="ChEBI" id="CHEBI:30616"/>
    </ligand>
</feature>
<dbReference type="AlphaFoldDB" id="A0A378Q463"/>
<comment type="catalytic activity">
    <reaction evidence="8">
        <text>L-glutamate + ATP = L-glutamyl 5-phosphate + ADP</text>
        <dbReference type="Rhea" id="RHEA:14877"/>
        <dbReference type="ChEBI" id="CHEBI:29985"/>
        <dbReference type="ChEBI" id="CHEBI:30616"/>
        <dbReference type="ChEBI" id="CHEBI:58274"/>
        <dbReference type="ChEBI" id="CHEBI:456216"/>
        <dbReference type="EC" id="2.7.2.11"/>
    </reaction>
</comment>
<dbReference type="HAMAP" id="MF_00456">
    <property type="entry name" value="ProB"/>
    <property type="match status" value="1"/>
</dbReference>
<dbReference type="InterPro" id="IPR001048">
    <property type="entry name" value="Asp/Glu/Uridylate_kinase"/>
</dbReference>
<dbReference type="InterPro" id="IPR019797">
    <property type="entry name" value="Glutamate_5-kinase_CS"/>
</dbReference>
<dbReference type="InterPro" id="IPR011529">
    <property type="entry name" value="Glu_5kinase"/>
</dbReference>
<dbReference type="PANTHER" id="PTHR43654">
    <property type="entry name" value="GLUTAMATE 5-KINASE"/>
    <property type="match status" value="1"/>
</dbReference>
<keyword evidence="4 8" id="KW-0808">Transferase</keyword>
<evidence type="ECO:0000313" key="12">
    <source>
        <dbReference type="Proteomes" id="UP000255193"/>
    </source>
</evidence>
<dbReference type="EMBL" id="UGQA01000001">
    <property type="protein sequence ID" value="STY95601.1"/>
    <property type="molecule type" value="Genomic_DNA"/>
</dbReference>
<dbReference type="Pfam" id="PF01472">
    <property type="entry name" value="PUA"/>
    <property type="match status" value="1"/>
</dbReference>
<evidence type="ECO:0000256" key="8">
    <source>
        <dbReference type="HAMAP-Rule" id="MF_00456"/>
    </source>
</evidence>
<dbReference type="CDD" id="cd21157">
    <property type="entry name" value="PUA_G5K"/>
    <property type="match status" value="1"/>
</dbReference>
<evidence type="ECO:0000259" key="10">
    <source>
        <dbReference type="SMART" id="SM00359"/>
    </source>
</evidence>
<feature type="binding site" evidence="8">
    <location>
        <position position="182"/>
    </location>
    <ligand>
        <name>substrate</name>
    </ligand>
</feature>
<organism evidence="11 12">
    <name type="scientific">Faucicola atlantae</name>
    <dbReference type="NCBI Taxonomy" id="34059"/>
    <lineage>
        <taxon>Bacteria</taxon>
        <taxon>Pseudomonadati</taxon>
        <taxon>Pseudomonadota</taxon>
        <taxon>Gammaproteobacteria</taxon>
        <taxon>Moraxellales</taxon>
        <taxon>Moraxellaceae</taxon>
        <taxon>Faucicola</taxon>
    </lineage>
</organism>
<feature type="binding site" evidence="8">
    <location>
        <begin position="243"/>
        <end position="249"/>
    </location>
    <ligand>
        <name>ATP</name>
        <dbReference type="ChEBI" id="CHEBI:30616"/>
    </ligand>
</feature>
<evidence type="ECO:0000313" key="11">
    <source>
        <dbReference type="EMBL" id="STY95601.1"/>
    </source>
</evidence>
<gene>
    <name evidence="8 11" type="primary">proB</name>
    <name evidence="11" type="ORF">NCTC11091_01398</name>
</gene>